<dbReference type="PANTHER" id="PTHR39321:SF3">
    <property type="entry name" value="PHOSPHOPANTETHEINE ADENYLYLTRANSFERASE"/>
    <property type="match status" value="1"/>
</dbReference>
<dbReference type="SUPFAM" id="SSF52374">
    <property type="entry name" value="Nucleotidylyl transferase"/>
    <property type="match status" value="1"/>
</dbReference>
<evidence type="ECO:0000256" key="7">
    <source>
        <dbReference type="ARBA" id="ARBA00022695"/>
    </source>
</evidence>
<feature type="domain" description="Cytidyltransferase-like" evidence="15">
    <location>
        <begin position="12"/>
        <end position="150"/>
    </location>
</feature>
<comment type="pathway">
    <text evidence="2">Cofactor biosynthesis; NAD(+) biosynthesis; deamido-NAD(+) from nicotinate D-ribonucleotide: step 1/1.</text>
</comment>
<dbReference type="EMBL" id="UGHD01000003">
    <property type="protein sequence ID" value="STO98700.1"/>
    <property type="molecule type" value="Genomic_DNA"/>
</dbReference>
<name>A0A377J8B8_GRIHO</name>
<evidence type="ECO:0000256" key="3">
    <source>
        <dbReference type="ARBA" id="ARBA00009014"/>
    </source>
</evidence>
<organism evidence="16 17">
    <name type="scientific">Grimontia hollisae</name>
    <name type="common">Vibrio hollisae</name>
    <dbReference type="NCBI Taxonomy" id="673"/>
    <lineage>
        <taxon>Bacteria</taxon>
        <taxon>Pseudomonadati</taxon>
        <taxon>Pseudomonadota</taxon>
        <taxon>Gammaproteobacteria</taxon>
        <taxon>Vibrionales</taxon>
        <taxon>Vibrionaceae</taxon>
        <taxon>Grimontia</taxon>
    </lineage>
</organism>
<keyword evidence="5" id="KW-0662">Pyridine nucleotide biosynthesis</keyword>
<protein>
    <recommendedName>
        <fullName evidence="4">nicotinate-nucleotide adenylyltransferase</fullName>
        <ecNumber evidence="4">2.7.7.18</ecNumber>
    </recommendedName>
    <alternativeName>
        <fullName evidence="13">Deamido-NAD(+) diphosphorylase</fullName>
    </alternativeName>
    <alternativeName>
        <fullName evidence="12">Deamido-NAD(+) pyrophosphorylase</fullName>
    </alternativeName>
    <alternativeName>
        <fullName evidence="11">Nicotinate mononucleotide adenylyltransferase</fullName>
    </alternativeName>
</protein>
<keyword evidence="9" id="KW-0067">ATP-binding</keyword>
<evidence type="ECO:0000256" key="8">
    <source>
        <dbReference type="ARBA" id="ARBA00022741"/>
    </source>
</evidence>
<dbReference type="PANTHER" id="PTHR39321">
    <property type="entry name" value="NICOTINATE-NUCLEOTIDE ADENYLYLTRANSFERASE-RELATED"/>
    <property type="match status" value="1"/>
</dbReference>
<keyword evidence="10" id="KW-0520">NAD</keyword>
<accession>A0A377J8B8</accession>
<evidence type="ECO:0000256" key="4">
    <source>
        <dbReference type="ARBA" id="ARBA00012389"/>
    </source>
</evidence>
<evidence type="ECO:0000256" key="11">
    <source>
        <dbReference type="ARBA" id="ARBA00031253"/>
    </source>
</evidence>
<dbReference type="UniPathway" id="UPA00253">
    <property type="reaction ID" value="UER00332"/>
</dbReference>
<dbReference type="KEGG" id="gho:AL542_02095"/>
<comment type="function">
    <text evidence="1">Catalyzes the reversible adenylation of nicotinate mononucleotide (NaMN) to nicotinic acid adenine dinucleotide (NaAD).</text>
</comment>
<evidence type="ECO:0000256" key="10">
    <source>
        <dbReference type="ARBA" id="ARBA00023027"/>
    </source>
</evidence>
<dbReference type="Gene3D" id="3.40.50.620">
    <property type="entry name" value="HUPs"/>
    <property type="match status" value="1"/>
</dbReference>
<evidence type="ECO:0000313" key="16">
    <source>
        <dbReference type="EMBL" id="STO98700.1"/>
    </source>
</evidence>
<evidence type="ECO:0000256" key="6">
    <source>
        <dbReference type="ARBA" id="ARBA00022679"/>
    </source>
</evidence>
<dbReference type="InterPro" id="IPR004821">
    <property type="entry name" value="Cyt_trans-like"/>
</dbReference>
<dbReference type="GO" id="GO:0005524">
    <property type="term" value="F:ATP binding"/>
    <property type="evidence" value="ECO:0007669"/>
    <property type="project" value="UniProtKB-KW"/>
</dbReference>
<evidence type="ECO:0000313" key="17">
    <source>
        <dbReference type="Proteomes" id="UP000254512"/>
    </source>
</evidence>
<dbReference type="InterPro" id="IPR005248">
    <property type="entry name" value="NadD/NMNAT"/>
</dbReference>
<dbReference type="AlphaFoldDB" id="A0A377J8B8"/>
<dbReference type="CDD" id="cd02165">
    <property type="entry name" value="NMNAT"/>
    <property type="match status" value="1"/>
</dbReference>
<evidence type="ECO:0000256" key="2">
    <source>
        <dbReference type="ARBA" id="ARBA00005019"/>
    </source>
</evidence>
<comment type="catalytic activity">
    <reaction evidence="14">
        <text>nicotinate beta-D-ribonucleotide + ATP + H(+) = deamido-NAD(+) + diphosphate</text>
        <dbReference type="Rhea" id="RHEA:22860"/>
        <dbReference type="ChEBI" id="CHEBI:15378"/>
        <dbReference type="ChEBI" id="CHEBI:30616"/>
        <dbReference type="ChEBI" id="CHEBI:33019"/>
        <dbReference type="ChEBI" id="CHEBI:57502"/>
        <dbReference type="ChEBI" id="CHEBI:58437"/>
        <dbReference type="EC" id="2.7.7.18"/>
    </reaction>
</comment>
<dbReference type="NCBIfam" id="NF006479">
    <property type="entry name" value="PRK08887.1"/>
    <property type="match status" value="1"/>
</dbReference>
<keyword evidence="8" id="KW-0547">Nucleotide-binding</keyword>
<dbReference type="EC" id="2.7.7.18" evidence="4"/>
<gene>
    <name evidence="16" type="primary">nadD</name>
    <name evidence="16" type="ORF">NCTC11645_03688</name>
</gene>
<proteinExistence type="inferred from homology"/>
<evidence type="ECO:0000256" key="1">
    <source>
        <dbReference type="ARBA" id="ARBA00002324"/>
    </source>
</evidence>
<dbReference type="InterPro" id="IPR014729">
    <property type="entry name" value="Rossmann-like_a/b/a_fold"/>
</dbReference>
<evidence type="ECO:0000256" key="13">
    <source>
        <dbReference type="ARBA" id="ARBA00033353"/>
    </source>
</evidence>
<evidence type="ECO:0000256" key="12">
    <source>
        <dbReference type="ARBA" id="ARBA00033140"/>
    </source>
</evidence>
<evidence type="ECO:0000256" key="5">
    <source>
        <dbReference type="ARBA" id="ARBA00022642"/>
    </source>
</evidence>
<dbReference type="GeneID" id="58894673"/>
<dbReference type="RefSeq" id="WP_005502497.1">
    <property type="nucleotide sequence ID" value="NZ_CP014055.2"/>
</dbReference>
<dbReference type="GO" id="GO:0004515">
    <property type="term" value="F:nicotinate-nucleotide adenylyltransferase activity"/>
    <property type="evidence" value="ECO:0007669"/>
    <property type="project" value="UniProtKB-EC"/>
</dbReference>
<keyword evidence="7 16" id="KW-0548">Nucleotidyltransferase</keyword>
<evidence type="ECO:0000256" key="9">
    <source>
        <dbReference type="ARBA" id="ARBA00022840"/>
    </source>
</evidence>
<keyword evidence="6 16" id="KW-0808">Transferase</keyword>
<dbReference type="GO" id="GO:0009435">
    <property type="term" value="P:NAD+ biosynthetic process"/>
    <property type="evidence" value="ECO:0007669"/>
    <property type="project" value="UniProtKB-UniPathway"/>
</dbReference>
<dbReference type="Proteomes" id="UP000254512">
    <property type="component" value="Unassembled WGS sequence"/>
</dbReference>
<evidence type="ECO:0000259" key="15">
    <source>
        <dbReference type="Pfam" id="PF01467"/>
    </source>
</evidence>
<dbReference type="Pfam" id="PF01467">
    <property type="entry name" value="CTP_transf_like"/>
    <property type="match status" value="1"/>
</dbReference>
<evidence type="ECO:0000256" key="14">
    <source>
        <dbReference type="ARBA" id="ARBA00048721"/>
    </source>
</evidence>
<reference evidence="16 17" key="1">
    <citation type="submission" date="2018-06" db="EMBL/GenBank/DDBJ databases">
        <authorList>
            <consortium name="Pathogen Informatics"/>
            <person name="Doyle S."/>
        </authorList>
    </citation>
    <scope>NUCLEOTIDE SEQUENCE [LARGE SCALE GENOMIC DNA]</scope>
    <source>
        <strain evidence="16 17">NCTC11645</strain>
    </source>
</reference>
<sequence>MSKAELRQHIAIFGSAFNPPSLGHLSVVKRLGHFDRVLLVPSFAHAWGKKMVDFDKRCEWVEIFIQDANCSNLALYREEEFLSGKGTVTTWALLNHIQQQYPNSDLTFVLGPDNLLNFSKFHKSAEILRRWNVLACPETLPVRSTIIRERLLAGESIDDLTTPILAKKLTCQDFRQNKADQC</sequence>
<comment type="similarity">
    <text evidence="3">Belongs to the NadD family.</text>
</comment>
<dbReference type="STRING" id="673.AL542_02095"/>